<dbReference type="RefSeq" id="WP_021295150.1">
    <property type="nucleotide sequence ID" value="NZ_AURB01000046.1"/>
</dbReference>
<protein>
    <submittedName>
        <fullName evidence="6">Response regulator transcription factor</fullName>
    </submittedName>
</protein>
<gene>
    <name evidence="6" type="ORF">K1I37_20400</name>
</gene>
<feature type="compositionally biased region" description="Polar residues" evidence="5">
    <location>
        <begin position="155"/>
        <end position="168"/>
    </location>
</feature>
<reference evidence="7" key="1">
    <citation type="journal article" date="2022" name="G3 (Bethesda)">
        <title>Unveiling the complete genome sequence of Alicyclobacillus acidoterrestris DSM 3922T, a taint-producing strain.</title>
        <authorList>
            <person name="Leonardo I.C."/>
            <person name="Barreto Crespo M.T."/>
            <person name="Gaspar F.B."/>
        </authorList>
    </citation>
    <scope>NUCLEOTIDE SEQUENCE [LARGE SCALE GENOMIC DNA]</scope>
    <source>
        <strain evidence="7">DSM 3922</strain>
    </source>
</reference>
<dbReference type="SUPFAM" id="SSF52172">
    <property type="entry name" value="CheY-like"/>
    <property type="match status" value="1"/>
</dbReference>
<dbReference type="SMART" id="SM00421">
    <property type="entry name" value="HTH_LUXR"/>
    <property type="match status" value="1"/>
</dbReference>
<dbReference type="eggNOG" id="COG2197">
    <property type="taxonomic scope" value="Bacteria"/>
</dbReference>
<dbReference type="Gene3D" id="3.40.50.2300">
    <property type="match status" value="1"/>
</dbReference>
<dbReference type="PROSITE" id="PS50043">
    <property type="entry name" value="HTH_LUXR_2"/>
    <property type="match status" value="1"/>
</dbReference>
<evidence type="ECO:0000256" key="5">
    <source>
        <dbReference type="SAM" id="MobiDB-lite"/>
    </source>
</evidence>
<dbReference type="PANTHER" id="PTHR43214">
    <property type="entry name" value="TWO-COMPONENT RESPONSE REGULATOR"/>
    <property type="match status" value="1"/>
</dbReference>
<evidence type="ECO:0000256" key="4">
    <source>
        <dbReference type="ARBA" id="ARBA00023163"/>
    </source>
</evidence>
<evidence type="ECO:0000313" key="7">
    <source>
        <dbReference type="Proteomes" id="UP000829401"/>
    </source>
</evidence>
<dbReference type="GO" id="GO:0006355">
    <property type="term" value="P:regulation of DNA-templated transcription"/>
    <property type="evidence" value="ECO:0007669"/>
    <property type="project" value="InterPro"/>
</dbReference>
<organism evidence="6 7">
    <name type="scientific">Alicyclobacillus acidoterrestris (strain ATCC 49025 / DSM 3922 / CIP 106132 / NCIMB 13137 / GD3B)</name>
    <dbReference type="NCBI Taxonomy" id="1356854"/>
    <lineage>
        <taxon>Bacteria</taxon>
        <taxon>Bacillati</taxon>
        <taxon>Bacillota</taxon>
        <taxon>Bacilli</taxon>
        <taxon>Bacillales</taxon>
        <taxon>Alicyclobacillaceae</taxon>
        <taxon>Alicyclobacillus</taxon>
    </lineage>
</organism>
<dbReference type="PROSITE" id="PS50110">
    <property type="entry name" value="RESPONSE_REGULATORY"/>
    <property type="match status" value="1"/>
</dbReference>
<evidence type="ECO:0000256" key="3">
    <source>
        <dbReference type="ARBA" id="ARBA00023125"/>
    </source>
</evidence>
<evidence type="ECO:0000256" key="1">
    <source>
        <dbReference type="ARBA" id="ARBA00022553"/>
    </source>
</evidence>
<dbReference type="InterPro" id="IPR000792">
    <property type="entry name" value="Tscrpt_reg_LuxR_C"/>
</dbReference>
<keyword evidence="7" id="KW-1185">Reference proteome</keyword>
<sequence>MKDDSNQRIGVLIVDDQRLIREGLHYLIDAQPDMQVTGEADNGDAAVREALQTRPDVILMDVQMPGTDGLTATRRIIEAIPDTKILLLTTFDVVEYVYDGIRAGAVGYLLKDADAAELMDSIRAVYRGEALYRTAAAGEALARAIKNQTEIKTTVAQAPASQPNQSKALDNPSAADELTERELEVLQEMAWGLRNDEIARKLHISEGTVKTHVHRILQKFEVDDRTQAVVFALRRGIVQ</sequence>
<dbReference type="EMBL" id="CP080467">
    <property type="protein sequence ID" value="UNO48914.1"/>
    <property type="molecule type" value="Genomic_DNA"/>
</dbReference>
<dbReference type="Pfam" id="PF00072">
    <property type="entry name" value="Response_reg"/>
    <property type="match status" value="1"/>
</dbReference>
<dbReference type="SMART" id="SM00448">
    <property type="entry name" value="REC"/>
    <property type="match status" value="1"/>
</dbReference>
<dbReference type="PANTHER" id="PTHR43214:SF24">
    <property type="entry name" value="TRANSCRIPTIONAL REGULATORY PROTEIN NARL-RELATED"/>
    <property type="match status" value="1"/>
</dbReference>
<dbReference type="PRINTS" id="PR00038">
    <property type="entry name" value="HTHLUXR"/>
</dbReference>
<dbReference type="GO" id="GO:0003677">
    <property type="term" value="F:DNA binding"/>
    <property type="evidence" value="ECO:0007669"/>
    <property type="project" value="UniProtKB-KW"/>
</dbReference>
<accession>T0DMV4</accession>
<name>T0DMV4_ALIAG</name>
<dbReference type="KEGG" id="aaco:K1I37_20400"/>
<dbReference type="CDD" id="cd06170">
    <property type="entry name" value="LuxR_C_like"/>
    <property type="match status" value="1"/>
</dbReference>
<keyword evidence="1" id="KW-0597">Phosphoprotein</keyword>
<accession>A0A9E6ZNK8</accession>
<keyword evidence="2" id="KW-0805">Transcription regulation</keyword>
<feature type="region of interest" description="Disordered" evidence="5">
    <location>
        <begin position="155"/>
        <end position="174"/>
    </location>
</feature>
<dbReference type="Proteomes" id="UP000829401">
    <property type="component" value="Chromosome"/>
</dbReference>
<dbReference type="InterPro" id="IPR011006">
    <property type="entry name" value="CheY-like_superfamily"/>
</dbReference>
<dbReference type="GO" id="GO:0000160">
    <property type="term" value="P:phosphorelay signal transduction system"/>
    <property type="evidence" value="ECO:0007669"/>
    <property type="project" value="InterPro"/>
</dbReference>
<keyword evidence="4" id="KW-0804">Transcription</keyword>
<proteinExistence type="predicted"/>
<evidence type="ECO:0000256" key="2">
    <source>
        <dbReference type="ARBA" id="ARBA00023015"/>
    </source>
</evidence>
<dbReference type="AlphaFoldDB" id="T0DMV4"/>
<keyword evidence="3" id="KW-0238">DNA-binding</keyword>
<dbReference type="Pfam" id="PF00196">
    <property type="entry name" value="GerE"/>
    <property type="match status" value="1"/>
</dbReference>
<dbReference type="OrthoDB" id="9779069at2"/>
<dbReference type="SUPFAM" id="SSF46894">
    <property type="entry name" value="C-terminal effector domain of the bipartite response regulators"/>
    <property type="match status" value="1"/>
</dbReference>
<dbReference type="InterPro" id="IPR001789">
    <property type="entry name" value="Sig_transdc_resp-reg_receiver"/>
</dbReference>
<evidence type="ECO:0000313" key="6">
    <source>
        <dbReference type="EMBL" id="UNO48914.1"/>
    </source>
</evidence>
<dbReference type="STRING" id="1356854.N007_02530"/>
<dbReference type="InterPro" id="IPR058245">
    <property type="entry name" value="NreC/VraR/RcsB-like_REC"/>
</dbReference>
<dbReference type="PROSITE" id="PS00622">
    <property type="entry name" value="HTH_LUXR_1"/>
    <property type="match status" value="1"/>
</dbReference>
<dbReference type="InterPro" id="IPR039420">
    <property type="entry name" value="WalR-like"/>
</dbReference>
<dbReference type="CDD" id="cd17535">
    <property type="entry name" value="REC_NarL-like"/>
    <property type="match status" value="1"/>
</dbReference>
<dbReference type="InterPro" id="IPR016032">
    <property type="entry name" value="Sig_transdc_resp-reg_C-effctor"/>
</dbReference>